<proteinExistence type="predicted"/>
<organism evidence="5 6">
    <name type="scientific">Neptunomonas antarctica</name>
    <dbReference type="NCBI Taxonomy" id="619304"/>
    <lineage>
        <taxon>Bacteria</taxon>
        <taxon>Pseudomonadati</taxon>
        <taxon>Pseudomonadota</taxon>
        <taxon>Gammaproteobacteria</taxon>
        <taxon>Oceanospirillales</taxon>
        <taxon>Oceanospirillaceae</taxon>
        <taxon>Neptunomonas</taxon>
    </lineage>
</organism>
<dbReference type="PANTHER" id="PTHR47894">
    <property type="entry name" value="HTH-TYPE TRANSCRIPTIONAL REGULATOR GADX"/>
    <property type="match status" value="1"/>
</dbReference>
<gene>
    <name evidence="5" type="ORF">SAMN05421760_11256</name>
</gene>
<evidence type="ECO:0000313" key="6">
    <source>
        <dbReference type="Proteomes" id="UP000185999"/>
    </source>
</evidence>
<evidence type="ECO:0000256" key="2">
    <source>
        <dbReference type="ARBA" id="ARBA00023125"/>
    </source>
</evidence>
<dbReference type="OrthoDB" id="5582699at2"/>
<dbReference type="RefSeq" id="WP_054342015.1">
    <property type="nucleotide sequence ID" value="NZ_FTOE01000012.1"/>
</dbReference>
<dbReference type="PRINTS" id="PR00032">
    <property type="entry name" value="HTHARAC"/>
</dbReference>
<dbReference type="InterPro" id="IPR018060">
    <property type="entry name" value="HTH_AraC"/>
</dbReference>
<dbReference type="GO" id="GO:0005829">
    <property type="term" value="C:cytosol"/>
    <property type="evidence" value="ECO:0007669"/>
    <property type="project" value="TreeGrafter"/>
</dbReference>
<name>A0A1N7P2A2_9GAMM</name>
<dbReference type="SUPFAM" id="SSF46689">
    <property type="entry name" value="Homeodomain-like"/>
    <property type="match status" value="1"/>
</dbReference>
<dbReference type="EMBL" id="FTOE01000012">
    <property type="protein sequence ID" value="SIT04677.1"/>
    <property type="molecule type" value="Genomic_DNA"/>
</dbReference>
<dbReference type="Pfam" id="PF12833">
    <property type="entry name" value="HTH_18"/>
    <property type="match status" value="1"/>
</dbReference>
<dbReference type="InterPro" id="IPR032687">
    <property type="entry name" value="AraC-type_N"/>
</dbReference>
<evidence type="ECO:0000256" key="1">
    <source>
        <dbReference type="ARBA" id="ARBA00023015"/>
    </source>
</evidence>
<dbReference type="InterPro" id="IPR009057">
    <property type="entry name" value="Homeodomain-like_sf"/>
</dbReference>
<keyword evidence="3" id="KW-0804">Transcription</keyword>
<feature type="domain" description="HTH araC/xylS-type" evidence="4">
    <location>
        <begin position="232"/>
        <end position="332"/>
    </location>
</feature>
<evidence type="ECO:0000256" key="3">
    <source>
        <dbReference type="ARBA" id="ARBA00023163"/>
    </source>
</evidence>
<evidence type="ECO:0000313" key="5">
    <source>
        <dbReference type="EMBL" id="SIT04677.1"/>
    </source>
</evidence>
<dbReference type="AlphaFoldDB" id="A0A1N7P2A2"/>
<dbReference type="Gene3D" id="1.10.10.60">
    <property type="entry name" value="Homeodomain-like"/>
    <property type="match status" value="1"/>
</dbReference>
<dbReference type="Pfam" id="PF12625">
    <property type="entry name" value="Arabinose_bd"/>
    <property type="match status" value="1"/>
</dbReference>
<dbReference type="PANTHER" id="PTHR47894:SF1">
    <property type="entry name" value="HTH-TYPE TRANSCRIPTIONAL REGULATOR VQSM"/>
    <property type="match status" value="1"/>
</dbReference>
<sequence length="342" mass="39536">MATVDIHYVKALLSCSQRKGHSIESLMLDIGITPALLEQPDARVYGEQMSQLVKLTWDLLQDEFMGCTQHPCKQGVFALMARHALHYESLQAVLEQGIHFYNLFTEDIQMSLVCRGDLVELIANFKDPYLDPEHFYQEFWLVIWHRFASWVIGKKIPLIQVCFPYEKPVNFNELKDLFPCDHLFNRSALTFSFSADYLACSPVRTQHDLSRFLKYSPADLITIPGEEQSYKARIRSILLYQKSEILLCPSFEQLAIDFNVSSQTLRRKLKNEGTSYPQIKEDIRRDQAIEKLCSQKLSVSEIARLLGFSEPRSFTRAFKQWTGLMPKAYLEIKSRSSDSAIK</sequence>
<dbReference type="GO" id="GO:0000976">
    <property type="term" value="F:transcription cis-regulatory region binding"/>
    <property type="evidence" value="ECO:0007669"/>
    <property type="project" value="TreeGrafter"/>
</dbReference>
<dbReference type="InterPro" id="IPR020449">
    <property type="entry name" value="Tscrpt_reg_AraC-type_HTH"/>
</dbReference>
<dbReference type="Proteomes" id="UP000185999">
    <property type="component" value="Unassembled WGS sequence"/>
</dbReference>
<protein>
    <submittedName>
        <fullName evidence="5">Transcriptional regulator, AraC family</fullName>
    </submittedName>
</protein>
<keyword evidence="2" id="KW-0238">DNA-binding</keyword>
<dbReference type="GO" id="GO:0003700">
    <property type="term" value="F:DNA-binding transcription factor activity"/>
    <property type="evidence" value="ECO:0007669"/>
    <property type="project" value="InterPro"/>
</dbReference>
<keyword evidence="6" id="KW-1185">Reference proteome</keyword>
<dbReference type="PROSITE" id="PS01124">
    <property type="entry name" value="HTH_ARAC_FAMILY_2"/>
    <property type="match status" value="1"/>
</dbReference>
<accession>A0A1N7P2A2</accession>
<reference evidence="6" key="1">
    <citation type="submission" date="2017-01" db="EMBL/GenBank/DDBJ databases">
        <authorList>
            <person name="Varghese N."/>
            <person name="Submissions S."/>
        </authorList>
    </citation>
    <scope>NUCLEOTIDE SEQUENCE [LARGE SCALE GENOMIC DNA]</scope>
    <source>
        <strain evidence="6">DSM 22306</strain>
    </source>
</reference>
<dbReference type="STRING" id="619304.SAMN05421760_11256"/>
<dbReference type="SMART" id="SM00342">
    <property type="entry name" value="HTH_ARAC"/>
    <property type="match status" value="1"/>
</dbReference>
<evidence type="ECO:0000259" key="4">
    <source>
        <dbReference type="PROSITE" id="PS01124"/>
    </source>
</evidence>
<keyword evidence="1" id="KW-0805">Transcription regulation</keyword>